<organism evidence="18 19">
    <name type="scientific">Pseudovirgaria hyperparasitica</name>
    <dbReference type="NCBI Taxonomy" id="470096"/>
    <lineage>
        <taxon>Eukaryota</taxon>
        <taxon>Fungi</taxon>
        <taxon>Dikarya</taxon>
        <taxon>Ascomycota</taxon>
        <taxon>Pezizomycotina</taxon>
        <taxon>Dothideomycetes</taxon>
        <taxon>Dothideomycetes incertae sedis</taxon>
        <taxon>Acrospermales</taxon>
        <taxon>Acrospermaceae</taxon>
        <taxon>Pseudovirgaria</taxon>
    </lineage>
</organism>
<dbReference type="PANTHER" id="PTHR14218:SF39">
    <property type="entry name" value="PEPTIDASE S53 DOMAIN-CONTAINING PROTEIN"/>
    <property type="match status" value="1"/>
</dbReference>
<keyword evidence="10 15" id="KW-0720">Serine protease</keyword>
<evidence type="ECO:0000256" key="6">
    <source>
        <dbReference type="ARBA" id="ARBA00022670"/>
    </source>
</evidence>
<dbReference type="PANTHER" id="PTHR14218">
    <property type="entry name" value="PROTEASE S8 TRIPEPTIDYL PEPTIDASE I CLN2"/>
    <property type="match status" value="1"/>
</dbReference>
<feature type="domain" description="Peptidase S53" evidence="17">
    <location>
        <begin position="223"/>
        <end position="617"/>
    </location>
</feature>
<accession>A0A6A6WL62</accession>
<keyword evidence="14" id="KW-0325">Glycoprotein</keyword>
<dbReference type="SUPFAM" id="SSF52743">
    <property type="entry name" value="Subtilisin-like"/>
    <property type="match status" value="1"/>
</dbReference>
<evidence type="ECO:0000313" key="18">
    <source>
        <dbReference type="EMBL" id="KAF2762927.1"/>
    </source>
</evidence>
<comment type="subcellular location">
    <subcellularLocation>
        <location evidence="3">Secreted</location>
        <location evidence="3">Extracellular space</location>
    </subcellularLocation>
</comment>
<evidence type="ECO:0000256" key="12">
    <source>
        <dbReference type="ARBA" id="ARBA00023026"/>
    </source>
</evidence>
<dbReference type="FunFam" id="3.40.50.200:FF:000015">
    <property type="entry name" value="Tripeptidyl peptidase A"/>
    <property type="match status" value="1"/>
</dbReference>
<feature type="signal peptide" evidence="16">
    <location>
        <begin position="1"/>
        <end position="20"/>
    </location>
</feature>
<evidence type="ECO:0000256" key="2">
    <source>
        <dbReference type="ARBA" id="ARBA00002451"/>
    </source>
</evidence>
<dbReference type="InterPro" id="IPR000209">
    <property type="entry name" value="Peptidase_S8/S53_dom"/>
</dbReference>
<feature type="chain" id="PRO_5025443998" description="tripeptidyl-peptidase II" evidence="16">
    <location>
        <begin position="21"/>
        <end position="621"/>
    </location>
</feature>
<dbReference type="GO" id="GO:0005576">
    <property type="term" value="C:extracellular region"/>
    <property type="evidence" value="ECO:0007669"/>
    <property type="project" value="UniProtKB-SubCell"/>
</dbReference>
<evidence type="ECO:0000256" key="1">
    <source>
        <dbReference type="ARBA" id="ARBA00001910"/>
    </source>
</evidence>
<dbReference type="PROSITE" id="PS51695">
    <property type="entry name" value="SEDOLISIN"/>
    <property type="match status" value="1"/>
</dbReference>
<proteinExistence type="predicted"/>
<dbReference type="Gene3D" id="3.40.50.200">
    <property type="entry name" value="Peptidase S8/S53 domain"/>
    <property type="match status" value="1"/>
</dbReference>
<dbReference type="GO" id="GO:0006508">
    <property type="term" value="P:proteolysis"/>
    <property type="evidence" value="ECO:0007669"/>
    <property type="project" value="UniProtKB-KW"/>
</dbReference>
<evidence type="ECO:0000256" key="9">
    <source>
        <dbReference type="ARBA" id="ARBA00022801"/>
    </source>
</evidence>
<name>A0A6A6WL62_9PEZI</name>
<keyword evidence="6 15" id="KW-0645">Protease</keyword>
<evidence type="ECO:0000256" key="10">
    <source>
        <dbReference type="ARBA" id="ARBA00022825"/>
    </source>
</evidence>
<keyword evidence="8 16" id="KW-0732">Signal</keyword>
<reference evidence="18" key="1">
    <citation type="journal article" date="2020" name="Stud. Mycol.">
        <title>101 Dothideomycetes genomes: a test case for predicting lifestyles and emergence of pathogens.</title>
        <authorList>
            <person name="Haridas S."/>
            <person name="Albert R."/>
            <person name="Binder M."/>
            <person name="Bloem J."/>
            <person name="Labutti K."/>
            <person name="Salamov A."/>
            <person name="Andreopoulos B."/>
            <person name="Baker S."/>
            <person name="Barry K."/>
            <person name="Bills G."/>
            <person name="Bluhm B."/>
            <person name="Cannon C."/>
            <person name="Castanera R."/>
            <person name="Culley D."/>
            <person name="Daum C."/>
            <person name="Ezra D."/>
            <person name="Gonzalez J."/>
            <person name="Henrissat B."/>
            <person name="Kuo A."/>
            <person name="Liang C."/>
            <person name="Lipzen A."/>
            <person name="Lutzoni F."/>
            <person name="Magnuson J."/>
            <person name="Mondo S."/>
            <person name="Nolan M."/>
            <person name="Ohm R."/>
            <person name="Pangilinan J."/>
            <person name="Park H.-J."/>
            <person name="Ramirez L."/>
            <person name="Alfaro M."/>
            <person name="Sun H."/>
            <person name="Tritt A."/>
            <person name="Yoshinaga Y."/>
            <person name="Zwiers L.-H."/>
            <person name="Turgeon B."/>
            <person name="Goodwin S."/>
            <person name="Spatafora J."/>
            <person name="Crous P."/>
            <person name="Grigoriev I."/>
        </authorList>
    </citation>
    <scope>NUCLEOTIDE SEQUENCE</scope>
    <source>
        <strain evidence="18">CBS 121739</strain>
    </source>
</reference>
<feature type="active site" description="Charge relay system" evidence="15">
    <location>
        <position position="311"/>
    </location>
</feature>
<dbReference type="InterPro" id="IPR050819">
    <property type="entry name" value="Tripeptidyl-peptidase_I"/>
</dbReference>
<dbReference type="SMART" id="SM00944">
    <property type="entry name" value="Pro-kuma_activ"/>
    <property type="match status" value="1"/>
</dbReference>
<dbReference type="Pfam" id="PF00082">
    <property type="entry name" value="Peptidase_S8"/>
    <property type="match status" value="1"/>
</dbReference>
<evidence type="ECO:0000256" key="14">
    <source>
        <dbReference type="ARBA" id="ARBA00023180"/>
    </source>
</evidence>
<sequence length="621" mass="67656">MVVGIASLFVSALVATQAIATPIKARSPYAVKEKHLKPRAWRKLDKAPRDHLINLQIAVKQSNFEQLEKHLYEVSDPAHPRYGDHLSADDVTELIKPTDDSLDQIHEWLEENGIVPTAYSTAKDWIHVTLPVETIERLLDTEYHTFEHADGGRVVRTEGWSLPRHLHAHIDTIQPTTSFFRARAASVDSFVSPIWEAQDFSINGLAEKKMNDPEIAKVCNVSSVTPECFKTLYKTKGYKTQAADKNAIGFTNYLGEHPIRSDTEQFLQKYNPEAVSSARDFKQIVIANGPGDQPLTPAETEEGTSKEANLDVQAIAGISYSTPITSYSTGGSPPFIPDINTPTNTNEPYLVWVNYLLDQKSFPQVITTSYGDDEQTVPKSYATRVCQQFAQVGARGTSLLFSSGDNGVGRYGTCVSNDGKNTTMFLPSFPAGCPYVTTVGATKNFQPEVVAYRAAFTGPDGVTRGNYTSGSGFSNYFEAPGYQKEVVSKYVSDLKGKYDGLYNKKGRGYPDISAQGLYFAYFWNGTEGVISGTSASCPLTGGILSLVNDALIASGKRPLGFLNPWLYSVGYKGLTDITEGSGVGCGVDGFPATKGWDAVTGLGTPIFPELVKLAGGKLPHQ</sequence>
<evidence type="ECO:0000256" key="11">
    <source>
        <dbReference type="ARBA" id="ARBA00022837"/>
    </source>
</evidence>
<comment type="function">
    <text evidence="2">Secreted tripeptidyl-peptidase which degrades proteins at acidic pHs and is involved in virulence.</text>
</comment>
<dbReference type="GO" id="GO:0046872">
    <property type="term" value="F:metal ion binding"/>
    <property type="evidence" value="ECO:0007669"/>
    <property type="project" value="UniProtKB-UniRule"/>
</dbReference>
<comment type="catalytic activity">
    <reaction evidence="1">
        <text>Release of an N-terminal tripeptide from a polypeptide.</text>
        <dbReference type="EC" id="3.4.14.10"/>
    </reaction>
</comment>
<dbReference type="Pfam" id="PF09286">
    <property type="entry name" value="Pro-kuma_activ"/>
    <property type="match status" value="1"/>
</dbReference>
<dbReference type="GO" id="GO:0004252">
    <property type="term" value="F:serine-type endopeptidase activity"/>
    <property type="evidence" value="ECO:0007669"/>
    <property type="project" value="UniProtKB-UniRule"/>
</dbReference>
<dbReference type="AlphaFoldDB" id="A0A6A6WL62"/>
<keyword evidence="7 15" id="KW-0479">Metal-binding</keyword>
<feature type="binding site" evidence="15">
    <location>
        <position position="576"/>
    </location>
    <ligand>
        <name>Ca(2+)</name>
        <dbReference type="ChEBI" id="CHEBI:29108"/>
    </ligand>
</feature>
<keyword evidence="13" id="KW-0865">Zymogen</keyword>
<feature type="binding site" evidence="15">
    <location>
        <position position="597"/>
    </location>
    <ligand>
        <name>Ca(2+)</name>
        <dbReference type="ChEBI" id="CHEBI:29108"/>
    </ligand>
</feature>
<dbReference type="InterPro" id="IPR030400">
    <property type="entry name" value="Sedolisin_dom"/>
</dbReference>
<evidence type="ECO:0000256" key="5">
    <source>
        <dbReference type="ARBA" id="ARBA00022525"/>
    </source>
</evidence>
<comment type="cofactor">
    <cofactor evidence="15">
        <name>Ca(2+)</name>
        <dbReference type="ChEBI" id="CHEBI:29108"/>
    </cofactor>
    <text evidence="15">Binds 1 Ca(2+) ion per subunit.</text>
</comment>
<evidence type="ECO:0000256" key="8">
    <source>
        <dbReference type="ARBA" id="ARBA00022729"/>
    </source>
</evidence>
<feature type="binding site" evidence="15">
    <location>
        <position position="577"/>
    </location>
    <ligand>
        <name>Ca(2+)</name>
        <dbReference type="ChEBI" id="CHEBI:29108"/>
    </ligand>
</feature>
<dbReference type="EC" id="3.4.14.10" evidence="4"/>
<dbReference type="SUPFAM" id="SSF54897">
    <property type="entry name" value="Protease propeptides/inhibitors"/>
    <property type="match status" value="1"/>
</dbReference>
<keyword evidence="19" id="KW-1185">Reference proteome</keyword>
<dbReference type="InterPro" id="IPR015366">
    <property type="entry name" value="S53_propep"/>
</dbReference>
<dbReference type="Proteomes" id="UP000799437">
    <property type="component" value="Unassembled WGS sequence"/>
</dbReference>
<keyword evidence="11 15" id="KW-0106">Calcium</keyword>
<evidence type="ECO:0000313" key="19">
    <source>
        <dbReference type="Proteomes" id="UP000799437"/>
    </source>
</evidence>
<evidence type="ECO:0000256" key="7">
    <source>
        <dbReference type="ARBA" id="ARBA00022723"/>
    </source>
</evidence>
<evidence type="ECO:0000256" key="16">
    <source>
        <dbReference type="SAM" id="SignalP"/>
    </source>
</evidence>
<dbReference type="OrthoDB" id="409122at2759"/>
<evidence type="ECO:0000256" key="3">
    <source>
        <dbReference type="ARBA" id="ARBA00004239"/>
    </source>
</evidence>
<evidence type="ECO:0000256" key="4">
    <source>
        <dbReference type="ARBA" id="ARBA00012462"/>
    </source>
</evidence>
<dbReference type="CDD" id="cd11377">
    <property type="entry name" value="Pro-peptidase_S53"/>
    <property type="match status" value="1"/>
</dbReference>
<evidence type="ECO:0000256" key="15">
    <source>
        <dbReference type="PROSITE-ProRule" id="PRU01032"/>
    </source>
</evidence>
<gene>
    <name evidence="18" type="ORF">EJ05DRAFT_506589</name>
</gene>
<feature type="active site" description="Charge relay system" evidence="15">
    <location>
        <position position="307"/>
    </location>
</feature>
<dbReference type="InterPro" id="IPR036852">
    <property type="entry name" value="Peptidase_S8/S53_dom_sf"/>
</dbReference>
<dbReference type="CDD" id="cd04056">
    <property type="entry name" value="Peptidases_S53"/>
    <property type="match status" value="1"/>
</dbReference>
<dbReference type="GO" id="GO:0008240">
    <property type="term" value="F:tripeptidyl-peptidase activity"/>
    <property type="evidence" value="ECO:0007669"/>
    <property type="project" value="UniProtKB-EC"/>
</dbReference>
<keyword evidence="5" id="KW-0964">Secreted</keyword>
<evidence type="ECO:0000256" key="13">
    <source>
        <dbReference type="ARBA" id="ARBA00023145"/>
    </source>
</evidence>
<protein>
    <recommendedName>
        <fullName evidence="4">tripeptidyl-peptidase II</fullName>
        <ecNumber evidence="4">3.4.14.10</ecNumber>
    </recommendedName>
</protein>
<dbReference type="GeneID" id="54488889"/>
<feature type="active site" description="Charge relay system" evidence="15">
    <location>
        <position position="534"/>
    </location>
</feature>
<keyword evidence="12" id="KW-0843">Virulence</keyword>
<evidence type="ECO:0000259" key="17">
    <source>
        <dbReference type="PROSITE" id="PS51695"/>
    </source>
</evidence>
<dbReference type="EMBL" id="ML996565">
    <property type="protein sequence ID" value="KAF2762927.1"/>
    <property type="molecule type" value="Genomic_DNA"/>
</dbReference>
<dbReference type="RefSeq" id="XP_033605378.1">
    <property type="nucleotide sequence ID" value="XM_033747835.1"/>
</dbReference>
<keyword evidence="9 15" id="KW-0378">Hydrolase</keyword>
<feature type="binding site" evidence="15">
    <location>
        <position position="595"/>
    </location>
    <ligand>
        <name>Ca(2+)</name>
        <dbReference type="ChEBI" id="CHEBI:29108"/>
    </ligand>
</feature>